<dbReference type="STRING" id="1890364.A0A2P6NUN3"/>
<dbReference type="AlphaFoldDB" id="A0A2P6NUN3"/>
<dbReference type="PROSITE" id="PS51450">
    <property type="entry name" value="LRR"/>
    <property type="match status" value="1"/>
</dbReference>
<reference evidence="7 8" key="1">
    <citation type="journal article" date="2018" name="Genome Biol. Evol.">
        <title>Multiple Roots of Fruiting Body Formation in Amoebozoa.</title>
        <authorList>
            <person name="Hillmann F."/>
            <person name="Forbes G."/>
            <person name="Novohradska S."/>
            <person name="Ferling I."/>
            <person name="Riege K."/>
            <person name="Groth M."/>
            <person name="Westermann M."/>
            <person name="Marz M."/>
            <person name="Spaller T."/>
            <person name="Winckler T."/>
            <person name="Schaap P."/>
            <person name="Glockner G."/>
        </authorList>
    </citation>
    <scope>NUCLEOTIDE SEQUENCE [LARGE SCALE GENOMIC DNA]</scope>
    <source>
        <strain evidence="7 8">Jena</strain>
    </source>
</reference>
<dbReference type="Pfam" id="PF00560">
    <property type="entry name" value="LRR_1"/>
    <property type="match status" value="2"/>
</dbReference>
<feature type="domain" description="Leucine-rich repeat-containing N-terminal plant-type" evidence="6">
    <location>
        <begin position="21"/>
        <end position="61"/>
    </location>
</feature>
<dbReference type="PANTHER" id="PTHR48060">
    <property type="entry name" value="DNA DAMAGE-REPAIR/TOLERATION PROTEIN DRT100"/>
    <property type="match status" value="1"/>
</dbReference>
<dbReference type="Proteomes" id="UP000241769">
    <property type="component" value="Unassembled WGS sequence"/>
</dbReference>
<keyword evidence="1" id="KW-0433">Leucine-rich repeat</keyword>
<dbReference type="InterPro" id="IPR053211">
    <property type="entry name" value="DNA_repair-toleration"/>
</dbReference>
<dbReference type="EMBL" id="MDYQ01000019">
    <property type="protein sequence ID" value="PRP87630.1"/>
    <property type="molecule type" value="Genomic_DNA"/>
</dbReference>
<evidence type="ECO:0000256" key="4">
    <source>
        <dbReference type="SAM" id="Phobius"/>
    </source>
</evidence>
<gene>
    <name evidence="7" type="ORF">PROFUN_04657</name>
</gene>
<keyword evidence="4" id="KW-0812">Transmembrane</keyword>
<dbReference type="Pfam" id="PF13855">
    <property type="entry name" value="LRR_8"/>
    <property type="match status" value="1"/>
</dbReference>
<feature type="signal peptide" evidence="5">
    <location>
        <begin position="1"/>
        <end position="19"/>
    </location>
</feature>
<evidence type="ECO:0000256" key="5">
    <source>
        <dbReference type="SAM" id="SignalP"/>
    </source>
</evidence>
<dbReference type="FunFam" id="3.80.10.10:FF:000041">
    <property type="entry name" value="LRR receptor-like serine/threonine-protein kinase ERECTA"/>
    <property type="match status" value="1"/>
</dbReference>
<evidence type="ECO:0000259" key="6">
    <source>
        <dbReference type="Pfam" id="PF08263"/>
    </source>
</evidence>
<feature type="transmembrane region" description="Helical" evidence="4">
    <location>
        <begin position="259"/>
        <end position="287"/>
    </location>
</feature>
<feature type="chain" id="PRO_5015156127" evidence="5">
    <location>
        <begin position="20"/>
        <end position="300"/>
    </location>
</feature>
<dbReference type="SUPFAM" id="SSF52058">
    <property type="entry name" value="L domain-like"/>
    <property type="match status" value="1"/>
</dbReference>
<name>A0A2P6NUN3_9EUKA</name>
<dbReference type="InParanoid" id="A0A2P6NUN3"/>
<evidence type="ECO:0000313" key="8">
    <source>
        <dbReference type="Proteomes" id="UP000241769"/>
    </source>
</evidence>
<accession>A0A2P6NUN3</accession>
<keyword evidence="4" id="KW-0472">Membrane</keyword>
<sequence length="300" mass="34060">MQRFFLFAVLFISLAQCSTQTDLLALRSFYEATGGTNWTNNAGWNNGTSEVYCDWFGIECNVTSDKLRIDLSHNNLVGQISPNFTLLNITHLNLSNNTLYGSLSEFFFPEIKELDLSHNKLNGSIDLYFYNSTKLRHLDLSNNSFSGNISELIGNMRRLEYVDLSHNQFLGPVPGELGSPRLLYHLDISHNQFNGSLPSSLSENPLDTLMVQNNSLVQVEYHMNFEVAVPKNCDLSNNPLICPMPKWAKEKCRAVCDPMWSAASIVTTVFVSLFLMGSIAYFIWFFIDRKRANDSYTRIS</sequence>
<comment type="caution">
    <text evidence="7">The sequence shown here is derived from an EMBL/GenBank/DDBJ whole genome shotgun (WGS) entry which is preliminary data.</text>
</comment>
<keyword evidence="4" id="KW-1133">Transmembrane helix</keyword>
<protein>
    <submittedName>
        <fullName evidence="7">RHS repeat-associated core domain-containing protein</fullName>
    </submittedName>
</protein>
<evidence type="ECO:0000313" key="7">
    <source>
        <dbReference type="EMBL" id="PRP87630.1"/>
    </source>
</evidence>
<proteinExistence type="predicted"/>
<organism evidence="7 8">
    <name type="scientific">Planoprotostelium fungivorum</name>
    <dbReference type="NCBI Taxonomy" id="1890364"/>
    <lineage>
        <taxon>Eukaryota</taxon>
        <taxon>Amoebozoa</taxon>
        <taxon>Evosea</taxon>
        <taxon>Variosea</taxon>
        <taxon>Cavosteliida</taxon>
        <taxon>Cavosteliaceae</taxon>
        <taxon>Planoprotostelium</taxon>
    </lineage>
</organism>
<dbReference type="Gene3D" id="3.80.10.10">
    <property type="entry name" value="Ribonuclease Inhibitor"/>
    <property type="match status" value="1"/>
</dbReference>
<keyword evidence="2 5" id="KW-0732">Signal</keyword>
<evidence type="ECO:0000256" key="3">
    <source>
        <dbReference type="ARBA" id="ARBA00022737"/>
    </source>
</evidence>
<dbReference type="InterPro" id="IPR001611">
    <property type="entry name" value="Leu-rich_rpt"/>
</dbReference>
<dbReference type="InterPro" id="IPR032675">
    <property type="entry name" value="LRR_dom_sf"/>
</dbReference>
<evidence type="ECO:0000256" key="2">
    <source>
        <dbReference type="ARBA" id="ARBA00022729"/>
    </source>
</evidence>
<keyword evidence="3" id="KW-0677">Repeat</keyword>
<dbReference type="InterPro" id="IPR013210">
    <property type="entry name" value="LRR_N_plant-typ"/>
</dbReference>
<dbReference type="PANTHER" id="PTHR48060:SF21">
    <property type="entry name" value="L DOMAIN-LIKE PROTEIN"/>
    <property type="match status" value="1"/>
</dbReference>
<evidence type="ECO:0000256" key="1">
    <source>
        <dbReference type="ARBA" id="ARBA00022614"/>
    </source>
</evidence>
<dbReference type="OrthoDB" id="20420at2759"/>
<keyword evidence="8" id="KW-1185">Reference proteome</keyword>
<dbReference type="Pfam" id="PF08263">
    <property type="entry name" value="LRRNT_2"/>
    <property type="match status" value="1"/>
</dbReference>